<keyword evidence="3 4" id="KW-0413">Isomerase</keyword>
<evidence type="ECO:0000313" key="7">
    <source>
        <dbReference type="Proteomes" id="UP000095488"/>
    </source>
</evidence>
<dbReference type="PROSITE" id="PS00170">
    <property type="entry name" value="CSA_PPIASE_1"/>
    <property type="match status" value="1"/>
</dbReference>
<dbReference type="PANTHER" id="PTHR45625:SF4">
    <property type="entry name" value="PEPTIDYLPROLYL ISOMERASE DOMAIN AND WD REPEAT-CONTAINING PROTEIN 1"/>
    <property type="match status" value="1"/>
</dbReference>
<dbReference type="EMBL" id="CYZR01000001">
    <property type="protein sequence ID" value="CUN41918.1"/>
    <property type="molecule type" value="Genomic_DNA"/>
</dbReference>
<reference evidence="6 7" key="1">
    <citation type="submission" date="2015-09" db="EMBL/GenBank/DDBJ databases">
        <authorList>
            <consortium name="Pathogen Informatics"/>
        </authorList>
    </citation>
    <scope>NUCLEOTIDE SEQUENCE [LARGE SCALE GENOMIC DNA]</scope>
    <source>
        <strain evidence="6 7">2789STDY5834858</strain>
    </source>
</reference>
<dbReference type="Pfam" id="PF00160">
    <property type="entry name" value="Pro_isomerase"/>
    <property type="match status" value="1"/>
</dbReference>
<sequence>MKRINKLKALMGIIICFSLFSVSLLGCSGVSETGNSNIADNEKEVNRAMELSDEDLPIATINIKGYGSIKAELYPNIAENTVRNFISLANSGFYDGLTFHRIIDNFMIQGGDPNGDGTGGTDYCIKGEFKANGIENTLKHEDGVLSMARSNSYNSAGSQFFIMNSTATYLDGNYAAFGKVIEGMDIVYKISKVSTDANDKPLEDVIIESITIDTKGIEYDEPIKIN</sequence>
<dbReference type="InterPro" id="IPR020892">
    <property type="entry name" value="Cyclophilin-type_PPIase_CS"/>
</dbReference>
<dbReference type="PROSITE" id="PS51257">
    <property type="entry name" value="PROKAR_LIPOPROTEIN"/>
    <property type="match status" value="1"/>
</dbReference>
<dbReference type="PROSITE" id="PS50072">
    <property type="entry name" value="CSA_PPIASE_2"/>
    <property type="match status" value="1"/>
</dbReference>
<evidence type="ECO:0000313" key="6">
    <source>
        <dbReference type="EMBL" id="CUN41918.1"/>
    </source>
</evidence>
<dbReference type="Proteomes" id="UP000095488">
    <property type="component" value="Unassembled WGS sequence"/>
</dbReference>
<evidence type="ECO:0000256" key="3">
    <source>
        <dbReference type="ARBA" id="ARBA00023235"/>
    </source>
</evidence>
<keyword evidence="7" id="KW-1185">Reference proteome</keyword>
<dbReference type="CDD" id="cd00317">
    <property type="entry name" value="cyclophilin"/>
    <property type="match status" value="1"/>
</dbReference>
<evidence type="ECO:0000256" key="1">
    <source>
        <dbReference type="ARBA" id="ARBA00002388"/>
    </source>
</evidence>
<comment type="similarity">
    <text evidence="4">Belongs to the cyclophilin-type PPIase family.</text>
</comment>
<gene>
    <name evidence="6" type="ORF">ERS852473_00065</name>
</gene>
<keyword evidence="2 4" id="KW-0697">Rotamase</keyword>
<protein>
    <recommendedName>
        <fullName evidence="4">Peptidyl-prolyl cis-trans isomerase</fullName>
        <shortName evidence="4">PPIase</shortName>
        <ecNumber evidence="4">5.2.1.8</ecNumber>
    </recommendedName>
</protein>
<dbReference type="GO" id="GO:0003755">
    <property type="term" value="F:peptidyl-prolyl cis-trans isomerase activity"/>
    <property type="evidence" value="ECO:0007669"/>
    <property type="project" value="UniProtKB-EC"/>
</dbReference>
<dbReference type="InterPro" id="IPR029000">
    <property type="entry name" value="Cyclophilin-like_dom_sf"/>
</dbReference>
<dbReference type="PRINTS" id="PR00153">
    <property type="entry name" value="CSAPPISMRASE"/>
</dbReference>
<feature type="domain" description="PPIase cyclophilin-type" evidence="5">
    <location>
        <begin position="67"/>
        <end position="212"/>
    </location>
</feature>
<dbReference type="SUPFAM" id="SSF50891">
    <property type="entry name" value="Cyclophilin-like"/>
    <property type="match status" value="1"/>
</dbReference>
<name>A0ABM9UK98_SARVE</name>
<accession>A0ABM9UK98</accession>
<dbReference type="PANTHER" id="PTHR45625">
    <property type="entry name" value="PEPTIDYL-PROLYL CIS-TRANS ISOMERASE-RELATED"/>
    <property type="match status" value="1"/>
</dbReference>
<comment type="caution">
    <text evidence="6">The sequence shown here is derived from an EMBL/GenBank/DDBJ whole genome shotgun (WGS) entry which is preliminary data.</text>
</comment>
<comment type="function">
    <text evidence="1 4">PPIases accelerate the folding of proteins. It catalyzes the cis-trans isomerization of proline imidic peptide bonds in oligopeptides.</text>
</comment>
<dbReference type="InterPro" id="IPR044666">
    <property type="entry name" value="Cyclophilin_A-like"/>
</dbReference>
<dbReference type="EC" id="5.2.1.8" evidence="4"/>
<comment type="catalytic activity">
    <reaction evidence="4">
        <text>[protein]-peptidylproline (omega=180) = [protein]-peptidylproline (omega=0)</text>
        <dbReference type="Rhea" id="RHEA:16237"/>
        <dbReference type="Rhea" id="RHEA-COMP:10747"/>
        <dbReference type="Rhea" id="RHEA-COMP:10748"/>
        <dbReference type="ChEBI" id="CHEBI:83833"/>
        <dbReference type="ChEBI" id="CHEBI:83834"/>
        <dbReference type="EC" id="5.2.1.8"/>
    </reaction>
</comment>
<evidence type="ECO:0000256" key="4">
    <source>
        <dbReference type="RuleBase" id="RU363019"/>
    </source>
</evidence>
<dbReference type="InterPro" id="IPR002130">
    <property type="entry name" value="Cyclophilin-type_PPIase_dom"/>
</dbReference>
<dbReference type="Gene3D" id="2.40.100.10">
    <property type="entry name" value="Cyclophilin-like"/>
    <property type="match status" value="1"/>
</dbReference>
<evidence type="ECO:0000259" key="5">
    <source>
        <dbReference type="PROSITE" id="PS50072"/>
    </source>
</evidence>
<evidence type="ECO:0000256" key="2">
    <source>
        <dbReference type="ARBA" id="ARBA00023110"/>
    </source>
</evidence>
<proteinExistence type="inferred from homology"/>
<organism evidence="6 7">
    <name type="scientific">Sarcina ventriculi</name>
    <name type="common">Clostridium ventriculi</name>
    <dbReference type="NCBI Taxonomy" id="1267"/>
    <lineage>
        <taxon>Bacteria</taxon>
        <taxon>Bacillati</taxon>
        <taxon>Bacillota</taxon>
        <taxon>Clostridia</taxon>
        <taxon>Eubacteriales</taxon>
        <taxon>Clostridiaceae</taxon>
        <taxon>Sarcina</taxon>
    </lineage>
</organism>